<proteinExistence type="inferred from homology"/>
<evidence type="ECO:0000256" key="10">
    <source>
        <dbReference type="ARBA" id="ARBA00022857"/>
    </source>
</evidence>
<keyword evidence="7" id="KW-0132">Cell division</keyword>
<dbReference type="GO" id="GO:0071555">
    <property type="term" value="P:cell wall organization"/>
    <property type="evidence" value="ECO:0007669"/>
    <property type="project" value="UniProtKB-KW"/>
</dbReference>
<keyword evidence="10" id="KW-0521">NADP</keyword>
<evidence type="ECO:0000313" key="20">
    <source>
        <dbReference type="EMBL" id="KAH9306650.1"/>
    </source>
</evidence>
<protein>
    <recommendedName>
        <fullName evidence="5">UDP-N-acetylmuramate dehydrogenase</fullName>
        <ecNumber evidence="5">1.3.1.98</ecNumber>
    </recommendedName>
</protein>
<evidence type="ECO:0000256" key="16">
    <source>
        <dbReference type="ARBA" id="ARBA00048914"/>
    </source>
</evidence>
<dbReference type="HAMAP" id="MF_00037">
    <property type="entry name" value="MurB"/>
    <property type="match status" value="1"/>
</dbReference>
<dbReference type="InterPro" id="IPR016167">
    <property type="entry name" value="FAD-bd_PCMH_sub1"/>
</dbReference>
<comment type="function">
    <text evidence="2">Cell wall formation.</text>
</comment>
<organism evidence="20 21">
    <name type="scientific">Taxus chinensis</name>
    <name type="common">Chinese yew</name>
    <name type="synonym">Taxus wallichiana var. chinensis</name>
    <dbReference type="NCBI Taxonomy" id="29808"/>
    <lineage>
        <taxon>Eukaryota</taxon>
        <taxon>Viridiplantae</taxon>
        <taxon>Streptophyta</taxon>
        <taxon>Embryophyta</taxon>
        <taxon>Tracheophyta</taxon>
        <taxon>Spermatophyta</taxon>
        <taxon>Pinopsida</taxon>
        <taxon>Pinidae</taxon>
        <taxon>Conifers II</taxon>
        <taxon>Cupressales</taxon>
        <taxon>Taxaceae</taxon>
        <taxon>Taxus</taxon>
    </lineage>
</organism>
<evidence type="ECO:0000259" key="19">
    <source>
        <dbReference type="Pfam" id="PF02873"/>
    </source>
</evidence>
<evidence type="ECO:0000256" key="3">
    <source>
        <dbReference type="ARBA" id="ARBA00004496"/>
    </source>
</evidence>
<keyword evidence="14" id="KW-0131">Cell cycle</keyword>
<feature type="non-terminal residue" evidence="20">
    <location>
        <position position="471"/>
    </location>
</feature>
<dbReference type="PANTHER" id="PTHR21071:SF4">
    <property type="entry name" value="UDP-N-ACETYLENOLPYRUVOYLGLUCOSAMINE REDUCTASE"/>
    <property type="match status" value="1"/>
</dbReference>
<keyword evidence="11" id="KW-0133">Cell shape</keyword>
<evidence type="ECO:0000256" key="5">
    <source>
        <dbReference type="ARBA" id="ARBA00012518"/>
    </source>
</evidence>
<dbReference type="SUPFAM" id="SSF56194">
    <property type="entry name" value="Uridine diphospho-N-Acetylenolpyruvylglucosamine reductase, MurB, C-terminal domain"/>
    <property type="match status" value="1"/>
</dbReference>
<evidence type="ECO:0000256" key="1">
    <source>
        <dbReference type="ARBA" id="ARBA00001974"/>
    </source>
</evidence>
<feature type="region of interest" description="Disordered" evidence="17">
    <location>
        <begin position="443"/>
        <end position="471"/>
    </location>
</feature>
<dbReference type="GO" id="GO:0008360">
    <property type="term" value="P:regulation of cell shape"/>
    <property type="evidence" value="ECO:0007669"/>
    <property type="project" value="UniProtKB-KW"/>
</dbReference>
<dbReference type="Pfam" id="PF01565">
    <property type="entry name" value="FAD_binding_4"/>
    <property type="match status" value="1"/>
</dbReference>
<evidence type="ECO:0000259" key="18">
    <source>
        <dbReference type="Pfam" id="PF01565"/>
    </source>
</evidence>
<feature type="domain" description="FAD linked oxidase N-terminal" evidence="18">
    <location>
        <begin position="31"/>
        <end position="155"/>
    </location>
</feature>
<dbReference type="GO" id="GO:0005829">
    <property type="term" value="C:cytosol"/>
    <property type="evidence" value="ECO:0007669"/>
    <property type="project" value="TreeGrafter"/>
</dbReference>
<dbReference type="InterPro" id="IPR006094">
    <property type="entry name" value="Oxid_FAD_bind_N"/>
</dbReference>
<keyword evidence="9" id="KW-0274">FAD</keyword>
<dbReference type="EC" id="1.3.1.98" evidence="5"/>
<reference evidence="20 21" key="1">
    <citation type="journal article" date="2021" name="Nat. Plants">
        <title>The Taxus genome provides insights into paclitaxel biosynthesis.</title>
        <authorList>
            <person name="Xiong X."/>
            <person name="Gou J."/>
            <person name="Liao Q."/>
            <person name="Li Y."/>
            <person name="Zhou Q."/>
            <person name="Bi G."/>
            <person name="Li C."/>
            <person name="Du R."/>
            <person name="Wang X."/>
            <person name="Sun T."/>
            <person name="Guo L."/>
            <person name="Liang H."/>
            <person name="Lu P."/>
            <person name="Wu Y."/>
            <person name="Zhang Z."/>
            <person name="Ro D.K."/>
            <person name="Shang Y."/>
            <person name="Huang S."/>
            <person name="Yan J."/>
        </authorList>
    </citation>
    <scope>NUCLEOTIDE SEQUENCE [LARGE SCALE GENOMIC DNA]</scope>
    <source>
        <strain evidence="20">Ta-2019</strain>
    </source>
</reference>
<sequence length="471" mass="52353">AQSNSEEVKINITEGKLLSELSTWGIGGPAKYFVEVHNEIQLLSALRYCHKHNLRFFILGRGSNCLFDDRGFDGCIMLNQIDFVEKIYPATYRVGSGYSFNQLGLQCSKDGFTGLEFATGIPGTVGGAVFMNAGAGGQETADVLKSVEITMVDGRRKVFQRSELSFSYRKSPFQHMENLAAIVCATFELASLSSSSEHQKSYFESRRKKTQPIGRRSAGCVFRNPTTTTLSAGALIEQAGLKGVMLGGAKVSEMHANFIINVRSSTSADMCSLIKIVKDQGEDAQMHFGTFGTKMRRSTRFGCFRPKMEQKARLNLGHLGHERVKYAVQVFRPKMEQKARLNLGHLGHKRVKYVVRVFRPKMEQLALFDLGHLGQKVSKYVTRAVLGENGTTRTKGLGHLEHERAKYAVRGFRPIGEQSAILNLGQLGRKAPTGPKMEQLRGFRADRGTERTSKLGTRGTKMSDRPEIHTK</sequence>
<dbReference type="InterPro" id="IPR036318">
    <property type="entry name" value="FAD-bd_PCMH-like_sf"/>
</dbReference>
<dbReference type="NCBIfam" id="TIGR00179">
    <property type="entry name" value="murB"/>
    <property type="match status" value="1"/>
</dbReference>
<dbReference type="Gene3D" id="3.30.465.10">
    <property type="match status" value="1"/>
</dbReference>
<evidence type="ECO:0000256" key="12">
    <source>
        <dbReference type="ARBA" id="ARBA00022984"/>
    </source>
</evidence>
<dbReference type="SUPFAM" id="SSF56176">
    <property type="entry name" value="FAD-binding/transporter-associated domain-like"/>
    <property type="match status" value="1"/>
</dbReference>
<evidence type="ECO:0000256" key="6">
    <source>
        <dbReference type="ARBA" id="ARBA00022490"/>
    </source>
</evidence>
<dbReference type="AlphaFoldDB" id="A0AA38KX20"/>
<comment type="pathway">
    <text evidence="4">Cell wall biogenesis; peptidoglycan biosynthesis.</text>
</comment>
<evidence type="ECO:0000256" key="2">
    <source>
        <dbReference type="ARBA" id="ARBA00003921"/>
    </source>
</evidence>
<dbReference type="Pfam" id="PF02873">
    <property type="entry name" value="MurB_C"/>
    <property type="match status" value="1"/>
</dbReference>
<feature type="compositionally biased region" description="Basic and acidic residues" evidence="17">
    <location>
        <begin position="461"/>
        <end position="471"/>
    </location>
</feature>
<evidence type="ECO:0000256" key="8">
    <source>
        <dbReference type="ARBA" id="ARBA00022630"/>
    </source>
</evidence>
<dbReference type="GO" id="GO:0051301">
    <property type="term" value="P:cell division"/>
    <property type="evidence" value="ECO:0007669"/>
    <property type="project" value="UniProtKB-KW"/>
</dbReference>
<comment type="subcellular location">
    <subcellularLocation>
        <location evidence="3">Cytoplasm</location>
    </subcellularLocation>
</comment>
<evidence type="ECO:0000256" key="4">
    <source>
        <dbReference type="ARBA" id="ARBA00004752"/>
    </source>
</evidence>
<name>A0AA38KX20_TAXCH</name>
<dbReference type="EMBL" id="JAHRHJ020000008">
    <property type="protein sequence ID" value="KAH9306650.1"/>
    <property type="molecule type" value="Genomic_DNA"/>
</dbReference>
<evidence type="ECO:0000256" key="7">
    <source>
        <dbReference type="ARBA" id="ARBA00022618"/>
    </source>
</evidence>
<dbReference type="Proteomes" id="UP000824469">
    <property type="component" value="Unassembled WGS sequence"/>
</dbReference>
<dbReference type="InterPro" id="IPR036635">
    <property type="entry name" value="MurB_C_sf"/>
</dbReference>
<comment type="cofactor">
    <cofactor evidence="1">
        <name>FAD</name>
        <dbReference type="ChEBI" id="CHEBI:57692"/>
    </cofactor>
</comment>
<dbReference type="GO" id="GO:0050660">
    <property type="term" value="F:flavin adenine dinucleotide binding"/>
    <property type="evidence" value="ECO:0007669"/>
    <property type="project" value="InterPro"/>
</dbReference>
<keyword evidence="12" id="KW-0573">Peptidoglycan synthesis</keyword>
<dbReference type="InterPro" id="IPR011601">
    <property type="entry name" value="MurB_C"/>
</dbReference>
<dbReference type="PANTHER" id="PTHR21071">
    <property type="entry name" value="UDP-N-ACETYLENOLPYRUVOYLGLUCOSAMINE REDUCTASE"/>
    <property type="match status" value="1"/>
</dbReference>
<dbReference type="Gene3D" id="3.90.78.10">
    <property type="entry name" value="UDP-N-acetylenolpyruvoylglucosamine reductase, C-terminal domain"/>
    <property type="match status" value="1"/>
</dbReference>
<keyword evidence="8" id="KW-0285">Flavoprotein</keyword>
<evidence type="ECO:0000313" key="21">
    <source>
        <dbReference type="Proteomes" id="UP000824469"/>
    </source>
</evidence>
<evidence type="ECO:0000256" key="11">
    <source>
        <dbReference type="ARBA" id="ARBA00022960"/>
    </source>
</evidence>
<dbReference type="NCBIfam" id="NF010480">
    <property type="entry name" value="PRK13905.1"/>
    <property type="match status" value="1"/>
</dbReference>
<evidence type="ECO:0000256" key="13">
    <source>
        <dbReference type="ARBA" id="ARBA00023002"/>
    </source>
</evidence>
<evidence type="ECO:0000256" key="9">
    <source>
        <dbReference type="ARBA" id="ARBA00022827"/>
    </source>
</evidence>
<evidence type="ECO:0000256" key="17">
    <source>
        <dbReference type="SAM" id="MobiDB-lite"/>
    </source>
</evidence>
<keyword evidence="15" id="KW-0961">Cell wall biogenesis/degradation</keyword>
<dbReference type="Gene3D" id="3.30.43.10">
    <property type="entry name" value="Uridine Diphospho-n-acetylenolpyruvylglucosamine Reductase, domain 2"/>
    <property type="match status" value="1"/>
</dbReference>
<dbReference type="InterPro" id="IPR016169">
    <property type="entry name" value="FAD-bd_PCMH_sub2"/>
</dbReference>
<keyword evidence="13" id="KW-0560">Oxidoreductase</keyword>
<gene>
    <name evidence="20" type="ORF">KI387_011054</name>
</gene>
<keyword evidence="21" id="KW-1185">Reference proteome</keyword>
<dbReference type="InterPro" id="IPR003170">
    <property type="entry name" value="MurB"/>
</dbReference>
<dbReference type="GO" id="GO:0008762">
    <property type="term" value="F:UDP-N-acetylmuramate dehydrogenase activity"/>
    <property type="evidence" value="ECO:0007669"/>
    <property type="project" value="UniProtKB-EC"/>
</dbReference>
<evidence type="ECO:0000256" key="15">
    <source>
        <dbReference type="ARBA" id="ARBA00023316"/>
    </source>
</evidence>
<comment type="caution">
    <text evidence="20">The sequence shown here is derived from an EMBL/GenBank/DDBJ whole genome shotgun (WGS) entry which is preliminary data.</text>
</comment>
<comment type="catalytic activity">
    <reaction evidence="16">
        <text>UDP-N-acetyl-alpha-D-muramate + NADP(+) = UDP-N-acetyl-3-O-(1-carboxyvinyl)-alpha-D-glucosamine + NADPH + H(+)</text>
        <dbReference type="Rhea" id="RHEA:12248"/>
        <dbReference type="ChEBI" id="CHEBI:15378"/>
        <dbReference type="ChEBI" id="CHEBI:57783"/>
        <dbReference type="ChEBI" id="CHEBI:58349"/>
        <dbReference type="ChEBI" id="CHEBI:68483"/>
        <dbReference type="ChEBI" id="CHEBI:70757"/>
        <dbReference type="EC" id="1.3.1.98"/>
    </reaction>
</comment>
<feature type="domain" description="UDP-N-acetylenolpyruvoylglucosamine reductase C-terminal" evidence="19">
    <location>
        <begin position="203"/>
        <end position="280"/>
    </location>
</feature>
<evidence type="ECO:0000256" key="14">
    <source>
        <dbReference type="ARBA" id="ARBA00023306"/>
    </source>
</evidence>
<feature type="compositionally biased region" description="Basic and acidic residues" evidence="17">
    <location>
        <begin position="443"/>
        <end position="453"/>
    </location>
</feature>
<keyword evidence="6" id="KW-0963">Cytoplasm</keyword>
<accession>A0AA38KX20</accession>